<protein>
    <submittedName>
        <fullName evidence="1">Uncharacterized protein</fullName>
    </submittedName>
</protein>
<reference evidence="1" key="1">
    <citation type="submission" date="2023-06" db="EMBL/GenBank/DDBJ databases">
        <title>Genomic Diversity of Vibrio spp. and Metagenomic Analysis of Pathogens in Florida Gulf Coastal Waters Following Hurricane Ian.</title>
        <authorList>
            <person name="Brumfield K.D."/>
        </authorList>
    </citation>
    <scope>NUCLEOTIDE SEQUENCE</scope>
    <source>
        <strain evidence="1">WBS2B-138</strain>
    </source>
</reference>
<dbReference type="AlphaFoldDB" id="A0AAW8Q1G3"/>
<organism evidence="1 2">
    <name type="scientific">Vibrio parahaemolyticus</name>
    <dbReference type="NCBI Taxonomy" id="670"/>
    <lineage>
        <taxon>Bacteria</taxon>
        <taxon>Pseudomonadati</taxon>
        <taxon>Pseudomonadota</taxon>
        <taxon>Gammaproteobacteria</taxon>
        <taxon>Vibrionales</taxon>
        <taxon>Vibrionaceae</taxon>
        <taxon>Vibrio</taxon>
    </lineage>
</organism>
<evidence type="ECO:0000313" key="2">
    <source>
        <dbReference type="Proteomes" id="UP001253193"/>
    </source>
</evidence>
<name>A0AAW8Q1G3_VIBPH</name>
<dbReference type="EMBL" id="JAUHGG010000003">
    <property type="protein sequence ID" value="MDS1821115.1"/>
    <property type="molecule type" value="Genomic_DNA"/>
</dbReference>
<accession>A0AAW8Q1G3</accession>
<dbReference type="RefSeq" id="WP_311019962.1">
    <property type="nucleotide sequence ID" value="NZ_JAUHGG010000003.1"/>
</dbReference>
<gene>
    <name evidence="1" type="ORF">QX249_10625</name>
</gene>
<evidence type="ECO:0000313" key="1">
    <source>
        <dbReference type="EMBL" id="MDS1821115.1"/>
    </source>
</evidence>
<dbReference type="Proteomes" id="UP001253193">
    <property type="component" value="Unassembled WGS sequence"/>
</dbReference>
<sequence>MATLGTSLYRKKWFITAGKSRLSQGFTSQELAEEALSNNRGFYEYWAGSAGVSIENTPPKSVQI</sequence>
<proteinExistence type="predicted"/>
<comment type="caution">
    <text evidence="1">The sequence shown here is derived from an EMBL/GenBank/DDBJ whole genome shotgun (WGS) entry which is preliminary data.</text>
</comment>